<evidence type="ECO:0000256" key="1">
    <source>
        <dbReference type="SAM" id="MobiDB-lite"/>
    </source>
</evidence>
<dbReference type="Proteomes" id="UP001231189">
    <property type="component" value="Unassembled WGS sequence"/>
</dbReference>
<dbReference type="EMBL" id="JAUUTY010000001">
    <property type="protein sequence ID" value="KAK1698749.1"/>
    <property type="molecule type" value="Genomic_DNA"/>
</dbReference>
<feature type="region of interest" description="Disordered" evidence="1">
    <location>
        <begin position="114"/>
        <end position="166"/>
    </location>
</feature>
<evidence type="ECO:0000259" key="2">
    <source>
        <dbReference type="Pfam" id="PF03732"/>
    </source>
</evidence>
<dbReference type="InterPro" id="IPR005162">
    <property type="entry name" value="Retrotrans_gag_dom"/>
</dbReference>
<protein>
    <recommendedName>
        <fullName evidence="2">Retrotransposon gag domain-containing protein</fullName>
    </recommendedName>
</protein>
<name>A0AAD8X9V3_LOLMU</name>
<keyword evidence="4" id="KW-1185">Reference proteome</keyword>
<feature type="domain" description="Retrotransposon gag" evidence="2">
    <location>
        <begin position="35"/>
        <end position="104"/>
    </location>
</feature>
<gene>
    <name evidence="3" type="ORF">QYE76_015446</name>
</gene>
<dbReference type="Pfam" id="PF03732">
    <property type="entry name" value="Retrotrans_gag"/>
    <property type="match status" value="1"/>
</dbReference>
<proteinExistence type="predicted"/>
<reference evidence="3" key="1">
    <citation type="submission" date="2023-07" db="EMBL/GenBank/DDBJ databases">
        <title>A chromosome-level genome assembly of Lolium multiflorum.</title>
        <authorList>
            <person name="Chen Y."/>
            <person name="Copetti D."/>
            <person name="Kolliker R."/>
            <person name="Studer B."/>
        </authorList>
    </citation>
    <scope>NUCLEOTIDE SEQUENCE</scope>
    <source>
        <strain evidence="3">02402/16</strain>
        <tissue evidence="3">Leaf</tissue>
    </source>
</reference>
<evidence type="ECO:0000313" key="4">
    <source>
        <dbReference type="Proteomes" id="UP001231189"/>
    </source>
</evidence>
<evidence type="ECO:0000313" key="3">
    <source>
        <dbReference type="EMBL" id="KAK1698749.1"/>
    </source>
</evidence>
<dbReference type="AlphaFoldDB" id="A0AAD8X9V3"/>
<organism evidence="3 4">
    <name type="scientific">Lolium multiflorum</name>
    <name type="common">Italian ryegrass</name>
    <name type="synonym">Lolium perenne subsp. multiflorum</name>
    <dbReference type="NCBI Taxonomy" id="4521"/>
    <lineage>
        <taxon>Eukaryota</taxon>
        <taxon>Viridiplantae</taxon>
        <taxon>Streptophyta</taxon>
        <taxon>Embryophyta</taxon>
        <taxon>Tracheophyta</taxon>
        <taxon>Spermatophyta</taxon>
        <taxon>Magnoliopsida</taxon>
        <taxon>Liliopsida</taxon>
        <taxon>Poales</taxon>
        <taxon>Poaceae</taxon>
        <taxon>BOP clade</taxon>
        <taxon>Pooideae</taxon>
        <taxon>Poodae</taxon>
        <taxon>Poeae</taxon>
        <taxon>Poeae Chloroplast Group 2 (Poeae type)</taxon>
        <taxon>Loliodinae</taxon>
        <taxon>Loliinae</taxon>
        <taxon>Lolium</taxon>
    </lineage>
</organism>
<accession>A0AAD8X9V3</accession>
<feature type="region of interest" description="Disordered" evidence="1">
    <location>
        <begin position="211"/>
        <end position="248"/>
    </location>
</feature>
<comment type="caution">
    <text evidence="3">The sequence shown here is derived from an EMBL/GenBank/DDBJ whole genome shotgun (WGS) entry which is preliminary data.</text>
</comment>
<sequence>MFSKTEEPLDADDWLQTIENNLEVAGVEAAEKVLFATHYLSGPARAWWTSARAMNAGQMMTWEDFKLKFSKYHVPQGLIKKMRDVFRELKQGRMSVVEYRDRFLTHKLPSAPPSLPLRALERPRRRGPLTAPAGHHLSYKKRPPQHEFLTPFASSPLPRPSPPLLPTDYSTVSSNFSPETRKPPQIKAIDPRRPELRHCARRLFALANDASTTALDRRRPPALSNPLPRRRSAPFSPVETTKLHRSSI</sequence>